<dbReference type="EMBL" id="CP053015">
    <property type="protein sequence ID" value="QJQ31829.1"/>
    <property type="molecule type" value="Genomic_DNA"/>
</dbReference>
<protein>
    <submittedName>
        <fullName evidence="1">Uncharacterized protein</fullName>
    </submittedName>
</protein>
<reference evidence="1 2" key="1">
    <citation type="submission" date="2020-01" db="EMBL/GenBank/DDBJ databases">
        <title>Sphingomonas sp. strain CSW-10.</title>
        <authorList>
            <person name="Chen W.-M."/>
        </authorList>
    </citation>
    <scope>NUCLEOTIDE SEQUENCE [LARGE SCALE GENOMIC DNA]</scope>
    <source>
        <strain evidence="1 2">CSW-10</strain>
    </source>
</reference>
<dbReference type="Proteomes" id="UP000503018">
    <property type="component" value="Chromosome"/>
</dbReference>
<dbReference type="AlphaFoldDB" id="A0A6M4AUT5"/>
<dbReference type="KEGG" id="slan:GV829_04670"/>
<accession>A0A6M4AUT5</accession>
<dbReference type="RefSeq" id="WP_169944317.1">
    <property type="nucleotide sequence ID" value="NZ_CP053015.1"/>
</dbReference>
<name>A0A6M4AUT5_9SPHN</name>
<sequence length="839" mass="92009">MSLDVCIPDLVAKGQLTQEQADELTGLYGELKRNYRRQFGDQTAAGMATQETLRAMEQAAALKKRRTLLQVQAQRQAWLNMQSYGTGAGGLRVLDPDRPGHMGEAADALLARREYAPYANVEYQAVAIKGQAHATLAGFLARHRRDIIGRVQDKAGLDDIVRALFGETVENANARELADAVRETFEMLRLRRNAAGGNTGKLDNYGLPQSHDSQAISDAGYAVWRDEIWPRLDRQRMIDERTNAPFSDEALELALRDVYETISSDGISKMTPGAFTRGSLAGQRDHSRFLHFKSADDWMAYANRFGGKGSPFDTIMGHIEHMSREIAAMEMLGPNPAQTVRWLGDMLQKDAIAKGGSKARREAARRAGDRVQRFYDEFIGTNRRPDSETLALGFGALRAWQVATKLGSAVLSTTSDQATQILARRFNGLPVARMIRTQAGLLNPASDADRQFAVRAMLTWEGAAQIAAAQARMTGEEITGDIARRTAEGVLRASGLNAMTDGGRWAFGMDFLSTITGNRHLRFAELDPDFRGSFERHGLTASQWDALRATPIENHKGAEWILPGNIGDQKVRDAVLRMIMAETDMAVPVATLRTRAAFNSTLQRGTWVGEAGRTMLQFKAFPITLMWQQIGRIMAQQGFSRATYAANMMILTTLAGAAAIQLKEVSKGRDPREVYDPDDPQATASFWAAASLQGGGWGIVGDFLKSSTNRFGFDVMTTVAGPSAQTINNVGNLLLTQPVKYLMDDVPGDGSGDANPGRAAVRILKSETPGGSLWYARLAFERIILDNLSRWADPNHEDGFRRLGQQAEDMGTEYFWAPGAGINEARAPDVTGIVASEEP</sequence>
<proteinExistence type="predicted"/>
<gene>
    <name evidence="1" type="ORF">GV829_04670</name>
</gene>
<evidence type="ECO:0000313" key="2">
    <source>
        <dbReference type="Proteomes" id="UP000503018"/>
    </source>
</evidence>
<evidence type="ECO:0000313" key="1">
    <source>
        <dbReference type="EMBL" id="QJQ31829.1"/>
    </source>
</evidence>
<keyword evidence="2" id="KW-1185">Reference proteome</keyword>
<organism evidence="1 2">
    <name type="scientific">Sphingomonas lacunae</name>
    <dbReference type="NCBI Taxonomy" id="2698828"/>
    <lineage>
        <taxon>Bacteria</taxon>
        <taxon>Pseudomonadati</taxon>
        <taxon>Pseudomonadota</taxon>
        <taxon>Alphaproteobacteria</taxon>
        <taxon>Sphingomonadales</taxon>
        <taxon>Sphingomonadaceae</taxon>
        <taxon>Sphingomonas</taxon>
    </lineage>
</organism>